<sequence>MEEAKCDSVPCTEGPVAPTSTTDFLQRRASITRIPSAQQRMLTWGFALQKCGGELSMAVSRNIQKLAKSTSDYVQCRVPEPLL</sequence>
<protein>
    <submittedName>
        <fullName evidence="2">Uncharacterized protein</fullName>
    </submittedName>
</protein>
<proteinExistence type="predicted"/>
<comment type="caution">
    <text evidence="2">The sequence shown here is derived from an EMBL/GenBank/DDBJ whole genome shotgun (WGS) entry which is preliminary data.</text>
</comment>
<evidence type="ECO:0000256" key="1">
    <source>
        <dbReference type="SAM" id="MobiDB-lite"/>
    </source>
</evidence>
<accession>A0A4C1XI61</accession>
<evidence type="ECO:0000313" key="3">
    <source>
        <dbReference type="Proteomes" id="UP000299102"/>
    </source>
</evidence>
<name>A0A4C1XI61_EUMVA</name>
<evidence type="ECO:0000313" key="2">
    <source>
        <dbReference type="EMBL" id="GBP62652.1"/>
    </source>
</evidence>
<dbReference type="EMBL" id="BGZK01000846">
    <property type="protein sequence ID" value="GBP62652.1"/>
    <property type="molecule type" value="Genomic_DNA"/>
</dbReference>
<dbReference type="AlphaFoldDB" id="A0A4C1XI61"/>
<reference evidence="2 3" key="1">
    <citation type="journal article" date="2019" name="Commun. Biol.">
        <title>The bagworm genome reveals a unique fibroin gene that provides high tensile strength.</title>
        <authorList>
            <person name="Kono N."/>
            <person name="Nakamura H."/>
            <person name="Ohtoshi R."/>
            <person name="Tomita M."/>
            <person name="Numata K."/>
            <person name="Arakawa K."/>
        </authorList>
    </citation>
    <scope>NUCLEOTIDE SEQUENCE [LARGE SCALE GENOMIC DNA]</scope>
</reference>
<dbReference type="Proteomes" id="UP000299102">
    <property type="component" value="Unassembled WGS sequence"/>
</dbReference>
<organism evidence="2 3">
    <name type="scientific">Eumeta variegata</name>
    <name type="common">Bagworm moth</name>
    <name type="synonym">Eumeta japonica</name>
    <dbReference type="NCBI Taxonomy" id="151549"/>
    <lineage>
        <taxon>Eukaryota</taxon>
        <taxon>Metazoa</taxon>
        <taxon>Ecdysozoa</taxon>
        <taxon>Arthropoda</taxon>
        <taxon>Hexapoda</taxon>
        <taxon>Insecta</taxon>
        <taxon>Pterygota</taxon>
        <taxon>Neoptera</taxon>
        <taxon>Endopterygota</taxon>
        <taxon>Lepidoptera</taxon>
        <taxon>Glossata</taxon>
        <taxon>Ditrysia</taxon>
        <taxon>Tineoidea</taxon>
        <taxon>Psychidae</taxon>
        <taxon>Oiketicinae</taxon>
        <taxon>Eumeta</taxon>
    </lineage>
</organism>
<feature type="region of interest" description="Disordered" evidence="1">
    <location>
        <begin position="1"/>
        <end position="20"/>
    </location>
</feature>
<keyword evidence="3" id="KW-1185">Reference proteome</keyword>
<gene>
    <name evidence="2" type="ORF">EVAR_51898_1</name>
</gene>